<keyword evidence="5 11" id="KW-0863">Zinc-finger</keyword>
<feature type="compositionally biased region" description="Polar residues" evidence="12">
    <location>
        <begin position="53"/>
        <end position="63"/>
    </location>
</feature>
<evidence type="ECO:0000256" key="4">
    <source>
        <dbReference type="ARBA" id="ARBA00022737"/>
    </source>
</evidence>
<evidence type="ECO:0000256" key="2">
    <source>
        <dbReference type="ARBA" id="ARBA00022499"/>
    </source>
</evidence>
<dbReference type="PROSITE" id="PS50157">
    <property type="entry name" value="ZINC_FINGER_C2H2_2"/>
    <property type="match status" value="3"/>
</dbReference>
<dbReference type="InterPro" id="IPR036236">
    <property type="entry name" value="Znf_C2H2_sf"/>
</dbReference>
<dbReference type="AlphaFoldDB" id="A0A673IYP3"/>
<keyword evidence="9" id="KW-0804">Transcription</keyword>
<dbReference type="PANTHER" id="PTHR45993">
    <property type="entry name" value="B-CELL LYMPHOMA/LEUKEMIA 11"/>
    <property type="match status" value="1"/>
</dbReference>
<feature type="domain" description="C2H2-type" evidence="13">
    <location>
        <begin position="189"/>
        <end position="216"/>
    </location>
</feature>
<dbReference type="Proteomes" id="UP000472270">
    <property type="component" value="Unassembled WGS sequence"/>
</dbReference>
<dbReference type="GO" id="GO:0005634">
    <property type="term" value="C:nucleus"/>
    <property type="evidence" value="ECO:0007669"/>
    <property type="project" value="UniProtKB-SubCell"/>
</dbReference>
<feature type="domain" description="C2H2-type" evidence="13">
    <location>
        <begin position="220"/>
        <end position="243"/>
    </location>
</feature>
<organism evidence="14 15">
    <name type="scientific">Sinocyclocheilus rhinocerous</name>
    <dbReference type="NCBI Taxonomy" id="307959"/>
    <lineage>
        <taxon>Eukaryota</taxon>
        <taxon>Metazoa</taxon>
        <taxon>Chordata</taxon>
        <taxon>Craniata</taxon>
        <taxon>Vertebrata</taxon>
        <taxon>Euteleostomi</taxon>
        <taxon>Actinopterygii</taxon>
        <taxon>Neopterygii</taxon>
        <taxon>Teleostei</taxon>
        <taxon>Ostariophysi</taxon>
        <taxon>Cypriniformes</taxon>
        <taxon>Cyprinidae</taxon>
        <taxon>Cyprininae</taxon>
        <taxon>Sinocyclocheilus</taxon>
    </lineage>
</organism>
<keyword evidence="6" id="KW-0862">Zinc</keyword>
<evidence type="ECO:0000259" key="13">
    <source>
        <dbReference type="PROSITE" id="PS50157"/>
    </source>
</evidence>
<evidence type="ECO:0000256" key="3">
    <source>
        <dbReference type="ARBA" id="ARBA00022723"/>
    </source>
</evidence>
<feature type="region of interest" description="Disordered" evidence="12">
    <location>
        <begin position="1"/>
        <end position="128"/>
    </location>
</feature>
<dbReference type="GO" id="GO:0045944">
    <property type="term" value="P:positive regulation of transcription by RNA polymerase II"/>
    <property type="evidence" value="ECO:0007669"/>
    <property type="project" value="TreeGrafter"/>
</dbReference>
<dbReference type="InterPro" id="IPR051497">
    <property type="entry name" value="Dev/Hematopoietic_TF"/>
</dbReference>
<dbReference type="SMART" id="SM00355">
    <property type="entry name" value="ZnF_C2H2"/>
    <property type="match status" value="3"/>
</dbReference>
<keyword evidence="8" id="KW-0805">Transcription regulation</keyword>
<dbReference type="PROSITE" id="PS00028">
    <property type="entry name" value="ZINC_FINGER_C2H2_1"/>
    <property type="match status" value="3"/>
</dbReference>
<accession>A0A673IYP3</accession>
<sequence>MRSHRHPAAGQETDPNSASADEDGKLAGQGDNEISFGHGASTDAGKPPGGTSLILTSSQSNRNLLRYYQAPKEADEEGQGEPQQPSPYGSPSEGSLESGDTGGSGESGIASGNCTPKRPEREDHQGEWEREVEAVEMLRDWQRENERRQVTSGGGKKKKEEACEFCGKFFRNSSNLTVHRRSHTGERPYRCGLCSYACAQSSKLTRHMKTHGARGTRAPFQCQLCSVPFTVYATLEKHLKKVHGLTHASAGAYSQGPLTDYNGLNIELENDSVSDQSGAPITMLTESNADLSEQLREEDAEMRVSADEPPTSEETGSTVALGQTTV</sequence>
<dbReference type="FunFam" id="3.30.160.60:FF:000046">
    <property type="entry name" value="Putative B-cell lymphoma/leukemia 11A"/>
    <property type="match status" value="1"/>
</dbReference>
<reference evidence="14" key="1">
    <citation type="submission" date="2025-08" db="UniProtKB">
        <authorList>
            <consortium name="Ensembl"/>
        </authorList>
    </citation>
    <scope>IDENTIFICATION</scope>
</reference>
<dbReference type="Gene3D" id="3.30.160.60">
    <property type="entry name" value="Classic Zinc Finger"/>
    <property type="match status" value="2"/>
</dbReference>
<keyword evidence="3" id="KW-0479">Metal-binding</keyword>
<evidence type="ECO:0000256" key="8">
    <source>
        <dbReference type="ARBA" id="ARBA00023015"/>
    </source>
</evidence>
<keyword evidence="10" id="KW-0539">Nucleus</keyword>
<dbReference type="GO" id="GO:0008270">
    <property type="term" value="F:zinc ion binding"/>
    <property type="evidence" value="ECO:0007669"/>
    <property type="project" value="UniProtKB-KW"/>
</dbReference>
<evidence type="ECO:0000256" key="1">
    <source>
        <dbReference type="ARBA" id="ARBA00004123"/>
    </source>
</evidence>
<evidence type="ECO:0000256" key="6">
    <source>
        <dbReference type="ARBA" id="ARBA00022833"/>
    </source>
</evidence>
<dbReference type="InterPro" id="IPR013087">
    <property type="entry name" value="Znf_C2H2_type"/>
</dbReference>
<dbReference type="GO" id="GO:0000978">
    <property type="term" value="F:RNA polymerase II cis-regulatory region sequence-specific DNA binding"/>
    <property type="evidence" value="ECO:0007669"/>
    <property type="project" value="TreeGrafter"/>
</dbReference>
<name>A0A673IYP3_9TELE</name>
<keyword evidence="15" id="KW-1185">Reference proteome</keyword>
<evidence type="ECO:0000256" key="12">
    <source>
        <dbReference type="SAM" id="MobiDB-lite"/>
    </source>
</evidence>
<comment type="subcellular location">
    <subcellularLocation>
        <location evidence="1">Nucleus</location>
    </subcellularLocation>
</comment>
<evidence type="ECO:0000313" key="15">
    <source>
        <dbReference type="Proteomes" id="UP000472270"/>
    </source>
</evidence>
<dbReference type="GO" id="GO:0003700">
    <property type="term" value="F:DNA-binding transcription factor activity"/>
    <property type="evidence" value="ECO:0007669"/>
    <property type="project" value="TreeGrafter"/>
</dbReference>
<protein>
    <submittedName>
        <fullName evidence="14">Zinc finger protein 296</fullName>
    </submittedName>
</protein>
<evidence type="ECO:0000256" key="9">
    <source>
        <dbReference type="ARBA" id="ARBA00023163"/>
    </source>
</evidence>
<feature type="compositionally biased region" description="Polar residues" evidence="12">
    <location>
        <begin position="312"/>
        <end position="326"/>
    </location>
</feature>
<keyword evidence="4" id="KW-0677">Repeat</keyword>
<keyword evidence="7" id="KW-0832">Ubl conjugation</keyword>
<evidence type="ECO:0000256" key="10">
    <source>
        <dbReference type="ARBA" id="ARBA00023242"/>
    </source>
</evidence>
<evidence type="ECO:0000256" key="7">
    <source>
        <dbReference type="ARBA" id="ARBA00022843"/>
    </source>
</evidence>
<feature type="region of interest" description="Disordered" evidence="12">
    <location>
        <begin position="289"/>
        <end position="326"/>
    </location>
</feature>
<dbReference type="PANTHER" id="PTHR45993:SF8">
    <property type="entry name" value="ZINC FINGER PROTEIN 296"/>
    <property type="match status" value="1"/>
</dbReference>
<feature type="domain" description="C2H2-type" evidence="13">
    <location>
        <begin position="161"/>
        <end position="188"/>
    </location>
</feature>
<dbReference type="FunFam" id="3.30.160.60:FF:000055">
    <property type="entry name" value="B-cell lymphoma/leukemia 11A isoform X1"/>
    <property type="match status" value="1"/>
</dbReference>
<keyword evidence="2" id="KW-1017">Isopeptide bond</keyword>
<feature type="compositionally biased region" description="Basic and acidic residues" evidence="12">
    <location>
        <begin position="293"/>
        <end position="306"/>
    </location>
</feature>
<evidence type="ECO:0000256" key="11">
    <source>
        <dbReference type="PROSITE-ProRule" id="PRU00042"/>
    </source>
</evidence>
<dbReference type="SUPFAM" id="SSF57667">
    <property type="entry name" value="beta-beta-alpha zinc fingers"/>
    <property type="match status" value="2"/>
</dbReference>
<proteinExistence type="predicted"/>
<evidence type="ECO:0000256" key="5">
    <source>
        <dbReference type="ARBA" id="ARBA00022771"/>
    </source>
</evidence>
<dbReference type="Ensembl" id="ENSSRHT00000046579.1">
    <property type="protein sequence ID" value="ENSSRHP00000045309.1"/>
    <property type="gene ID" value="ENSSRHG00000022877.1"/>
</dbReference>
<reference evidence="14" key="2">
    <citation type="submission" date="2025-09" db="UniProtKB">
        <authorList>
            <consortium name="Ensembl"/>
        </authorList>
    </citation>
    <scope>IDENTIFICATION</scope>
</reference>
<evidence type="ECO:0000313" key="14">
    <source>
        <dbReference type="Ensembl" id="ENSSRHP00000045309.1"/>
    </source>
</evidence>
<dbReference type="Pfam" id="PF00096">
    <property type="entry name" value="zf-C2H2"/>
    <property type="match status" value="3"/>
</dbReference>
<feature type="compositionally biased region" description="Basic and acidic residues" evidence="12">
    <location>
        <begin position="117"/>
        <end position="128"/>
    </location>
</feature>